<dbReference type="EMBL" id="KV004558">
    <property type="protein sequence ID" value="KZV35521.1"/>
    <property type="molecule type" value="Genomic_DNA"/>
</dbReference>
<evidence type="ECO:0000313" key="2">
    <source>
        <dbReference type="Proteomes" id="UP000250235"/>
    </source>
</evidence>
<gene>
    <name evidence="1" type="ORF">F511_21357</name>
</gene>
<dbReference type="AlphaFoldDB" id="A0A2Z7BLU6"/>
<keyword evidence="2" id="KW-1185">Reference proteome</keyword>
<reference evidence="1 2" key="1">
    <citation type="journal article" date="2015" name="Proc. Natl. Acad. Sci. U.S.A.">
        <title>The resurrection genome of Boea hygrometrica: A blueprint for survival of dehydration.</title>
        <authorList>
            <person name="Xiao L."/>
            <person name="Yang G."/>
            <person name="Zhang L."/>
            <person name="Yang X."/>
            <person name="Zhao S."/>
            <person name="Ji Z."/>
            <person name="Zhou Q."/>
            <person name="Hu M."/>
            <person name="Wang Y."/>
            <person name="Chen M."/>
            <person name="Xu Y."/>
            <person name="Jin H."/>
            <person name="Xiao X."/>
            <person name="Hu G."/>
            <person name="Bao F."/>
            <person name="Hu Y."/>
            <person name="Wan P."/>
            <person name="Li L."/>
            <person name="Deng X."/>
            <person name="Kuang T."/>
            <person name="Xiang C."/>
            <person name="Zhu J.K."/>
            <person name="Oliver M.J."/>
            <person name="He Y."/>
        </authorList>
    </citation>
    <scope>NUCLEOTIDE SEQUENCE [LARGE SCALE GENOMIC DNA]</scope>
    <source>
        <strain evidence="2">cv. XS01</strain>
    </source>
</reference>
<name>A0A2Z7BLU6_9LAMI</name>
<proteinExistence type="predicted"/>
<sequence length="76" mass="8502">MHSLIHVCRGVTSQRGLVISCNNKSYSKSWAMAGCKAERHIDWFAMTVKMTNRMRCSPLPMAIVVKTCFAKLSPNA</sequence>
<protein>
    <submittedName>
        <fullName evidence="1">Uncharacterized protein</fullName>
    </submittedName>
</protein>
<organism evidence="1 2">
    <name type="scientific">Dorcoceras hygrometricum</name>
    <dbReference type="NCBI Taxonomy" id="472368"/>
    <lineage>
        <taxon>Eukaryota</taxon>
        <taxon>Viridiplantae</taxon>
        <taxon>Streptophyta</taxon>
        <taxon>Embryophyta</taxon>
        <taxon>Tracheophyta</taxon>
        <taxon>Spermatophyta</taxon>
        <taxon>Magnoliopsida</taxon>
        <taxon>eudicotyledons</taxon>
        <taxon>Gunneridae</taxon>
        <taxon>Pentapetalae</taxon>
        <taxon>asterids</taxon>
        <taxon>lamiids</taxon>
        <taxon>Lamiales</taxon>
        <taxon>Gesneriaceae</taxon>
        <taxon>Didymocarpoideae</taxon>
        <taxon>Trichosporeae</taxon>
        <taxon>Loxocarpinae</taxon>
        <taxon>Dorcoceras</taxon>
    </lineage>
</organism>
<evidence type="ECO:0000313" key="1">
    <source>
        <dbReference type="EMBL" id="KZV35521.1"/>
    </source>
</evidence>
<accession>A0A2Z7BLU6</accession>
<dbReference type="Proteomes" id="UP000250235">
    <property type="component" value="Unassembled WGS sequence"/>
</dbReference>